<keyword evidence="2" id="KW-1185">Reference proteome</keyword>
<protein>
    <submittedName>
        <fullName evidence="1">Monovalent cation:H+ antiporter, CPA1 family</fullName>
    </submittedName>
</protein>
<organism evidence="1 2">
    <name type="scientific">Methylocapsa palsarum</name>
    <dbReference type="NCBI Taxonomy" id="1612308"/>
    <lineage>
        <taxon>Bacteria</taxon>
        <taxon>Pseudomonadati</taxon>
        <taxon>Pseudomonadota</taxon>
        <taxon>Alphaproteobacteria</taxon>
        <taxon>Hyphomicrobiales</taxon>
        <taxon>Beijerinckiaceae</taxon>
        <taxon>Methylocapsa</taxon>
    </lineage>
</organism>
<evidence type="ECO:0000313" key="1">
    <source>
        <dbReference type="EMBL" id="SFK84318.1"/>
    </source>
</evidence>
<dbReference type="STRING" id="1612308.SAMN05444581_12822"/>
<accession>A0A1I4CSS1</accession>
<dbReference type="Proteomes" id="UP000198755">
    <property type="component" value="Unassembled WGS sequence"/>
</dbReference>
<proteinExistence type="predicted"/>
<dbReference type="AlphaFoldDB" id="A0A1I4CSS1"/>
<dbReference type="RefSeq" id="WP_244532426.1">
    <property type="nucleotide sequence ID" value="NZ_FOSN01000028.1"/>
</dbReference>
<evidence type="ECO:0000313" key="2">
    <source>
        <dbReference type="Proteomes" id="UP000198755"/>
    </source>
</evidence>
<reference evidence="1 2" key="1">
    <citation type="submission" date="2016-10" db="EMBL/GenBank/DDBJ databases">
        <authorList>
            <person name="de Groot N.N."/>
        </authorList>
    </citation>
    <scope>NUCLEOTIDE SEQUENCE [LARGE SCALE GENOMIC DNA]</scope>
    <source>
        <strain evidence="1 2">NE2</strain>
    </source>
</reference>
<gene>
    <name evidence="1" type="ORF">SAMN05444581_12822</name>
</gene>
<sequence length="84" mass="8895">MDIILSHTVGLRVIAISTAIIARRIHLPYTVGLVGAGIGIAVARIDTGFVLTHDIIFDAILPSLLFEASFNITGQNCGAMLCQC</sequence>
<name>A0A1I4CSS1_9HYPH</name>
<dbReference type="EMBL" id="FOSN01000028">
    <property type="protein sequence ID" value="SFK84318.1"/>
    <property type="molecule type" value="Genomic_DNA"/>
</dbReference>